<dbReference type="Proteomes" id="UP000217895">
    <property type="component" value="Chromosome"/>
</dbReference>
<feature type="transmembrane region" description="Helical" evidence="1">
    <location>
        <begin position="257"/>
        <end position="276"/>
    </location>
</feature>
<dbReference type="InterPro" id="IPR018677">
    <property type="entry name" value="DUF2157"/>
</dbReference>
<keyword evidence="1" id="KW-1133">Transmembrane helix</keyword>
<evidence type="ECO:0000313" key="4">
    <source>
        <dbReference type="Proteomes" id="UP000217895"/>
    </source>
</evidence>
<feature type="domain" description="DUF2157" evidence="2">
    <location>
        <begin position="16"/>
        <end position="150"/>
    </location>
</feature>
<gene>
    <name evidence="3" type="ORF">NIES2135_24410</name>
</gene>
<name>A0A1Z4JGI0_LEPBY</name>
<evidence type="ECO:0000313" key="3">
    <source>
        <dbReference type="EMBL" id="BAY55617.1"/>
    </source>
</evidence>
<dbReference type="EMBL" id="AP018203">
    <property type="protein sequence ID" value="BAY55617.1"/>
    <property type="molecule type" value="Genomic_DNA"/>
</dbReference>
<feature type="transmembrane region" description="Helical" evidence="1">
    <location>
        <begin position="401"/>
        <end position="422"/>
    </location>
</feature>
<feature type="transmembrane region" description="Helical" evidence="1">
    <location>
        <begin position="296"/>
        <end position="313"/>
    </location>
</feature>
<feature type="transmembrane region" description="Helical" evidence="1">
    <location>
        <begin position="178"/>
        <end position="196"/>
    </location>
</feature>
<dbReference type="AlphaFoldDB" id="A0A1Z4JGI0"/>
<proteinExistence type="predicted"/>
<sequence>MHSEKFRRQLRQEAQHWRANGDISESQFQKLSDRYQFDQVDHASRFTLVLLGLGLSFIGIGVVTFIVANWNGISHLGRSVLLLGLFFGLNGGGLALWKRSKYQRFGEILLLFGAVALGANLAQYVTGFALFLGWGIGCLAIAYGLRLKGLGILAIALIGIGYWTSWSQIYFSPTGIEMIGLQMPIVSAILFLPLAYWCRSRAIFLLSEIAIHSALLSSLAAIVTKASVLPALLTILPAALLWSYDDSLWSSGKSFQPIARQLAVLFLGGLFFWFSFHWVWNGSLTWYTRIPEWRSLPSVVLFAGIAIGQWLYMLRKVRLINLNTIGIGLSLGLSTIVNFWHLRIQPLPIFAPILFNVLLIGLALGSVRTSLSNGKRRAFWFGILLLGLQIVSRLLEYDTTVLMKSFVCVVCGVSAIVAGLWFESRLRSKMNSMAIARSDYRSEKPPKSPTSGRI</sequence>
<evidence type="ECO:0000256" key="1">
    <source>
        <dbReference type="SAM" id="Phobius"/>
    </source>
</evidence>
<feature type="transmembrane region" description="Helical" evidence="1">
    <location>
        <begin position="320"/>
        <end position="341"/>
    </location>
</feature>
<feature type="transmembrane region" description="Helical" evidence="1">
    <location>
        <begin position="80"/>
        <end position="97"/>
    </location>
</feature>
<evidence type="ECO:0000259" key="2">
    <source>
        <dbReference type="Pfam" id="PF09925"/>
    </source>
</evidence>
<organism evidence="3 4">
    <name type="scientific">Leptolyngbya boryana NIES-2135</name>
    <dbReference type="NCBI Taxonomy" id="1973484"/>
    <lineage>
        <taxon>Bacteria</taxon>
        <taxon>Bacillati</taxon>
        <taxon>Cyanobacteriota</taxon>
        <taxon>Cyanophyceae</taxon>
        <taxon>Leptolyngbyales</taxon>
        <taxon>Leptolyngbyaceae</taxon>
        <taxon>Leptolyngbya group</taxon>
        <taxon>Leptolyngbya</taxon>
    </lineage>
</organism>
<feature type="transmembrane region" description="Helical" evidence="1">
    <location>
        <begin position="378"/>
        <end position="395"/>
    </location>
</feature>
<protein>
    <recommendedName>
        <fullName evidence="2">DUF2157 domain-containing protein</fullName>
    </recommendedName>
</protein>
<feature type="transmembrane region" description="Helical" evidence="1">
    <location>
        <begin position="347"/>
        <end position="366"/>
    </location>
</feature>
<keyword evidence="1" id="KW-0812">Transmembrane</keyword>
<feature type="transmembrane region" description="Helical" evidence="1">
    <location>
        <begin position="152"/>
        <end position="172"/>
    </location>
</feature>
<keyword evidence="4" id="KW-1185">Reference proteome</keyword>
<accession>A0A1Z4JGI0</accession>
<dbReference type="Pfam" id="PF09925">
    <property type="entry name" value="DUF2157"/>
    <property type="match status" value="1"/>
</dbReference>
<reference evidence="3 4" key="1">
    <citation type="submission" date="2017-06" db="EMBL/GenBank/DDBJ databases">
        <title>Genome sequencing of cyanobaciteial culture collection at National Institute for Environmental Studies (NIES).</title>
        <authorList>
            <person name="Hirose Y."/>
            <person name="Shimura Y."/>
            <person name="Fujisawa T."/>
            <person name="Nakamura Y."/>
            <person name="Kawachi M."/>
        </authorList>
    </citation>
    <scope>NUCLEOTIDE SEQUENCE [LARGE SCALE GENOMIC DNA]</scope>
    <source>
        <strain evidence="3 4">NIES-2135</strain>
    </source>
</reference>
<feature type="transmembrane region" description="Helical" evidence="1">
    <location>
        <begin position="228"/>
        <end position="245"/>
    </location>
</feature>
<keyword evidence="1" id="KW-0472">Membrane</keyword>
<feature type="transmembrane region" description="Helical" evidence="1">
    <location>
        <begin position="104"/>
        <end position="122"/>
    </location>
</feature>
<feature type="transmembrane region" description="Helical" evidence="1">
    <location>
        <begin position="46"/>
        <end position="68"/>
    </location>
</feature>